<sequence length="90" mass="10070">MTMGAIKAIAYASLCTWFSSIFIWLYFDANRSKVARPESGRIFPLDTHGSVVYLTVGEHHFLYGLMGAAAFLFLIAALLGFMKRKDSRTT</sequence>
<keyword evidence="1" id="KW-1133">Transmembrane helix</keyword>
<gene>
    <name evidence="2" type="ORF">DF051_37040</name>
</gene>
<evidence type="ECO:0000313" key="2">
    <source>
        <dbReference type="EMBL" id="RQT04283.1"/>
    </source>
</evidence>
<keyword evidence="1" id="KW-0472">Membrane</keyword>
<evidence type="ECO:0000313" key="3">
    <source>
        <dbReference type="Proteomes" id="UP000277921"/>
    </source>
</evidence>
<evidence type="ECO:0000256" key="1">
    <source>
        <dbReference type="SAM" id="Phobius"/>
    </source>
</evidence>
<feature type="transmembrane region" description="Helical" evidence="1">
    <location>
        <begin position="61"/>
        <end position="81"/>
    </location>
</feature>
<comment type="caution">
    <text evidence="2">The sequence shown here is derived from an EMBL/GenBank/DDBJ whole genome shotgun (WGS) entry which is preliminary data.</text>
</comment>
<accession>A0A3N8QEC8</accession>
<dbReference type="AlphaFoldDB" id="A0A3N8QEC8"/>
<name>A0A3N8QEC8_9BURK</name>
<organism evidence="2 3">
    <name type="scientific">Burkholderia contaminans</name>
    <dbReference type="NCBI Taxonomy" id="488447"/>
    <lineage>
        <taxon>Bacteria</taxon>
        <taxon>Pseudomonadati</taxon>
        <taxon>Pseudomonadota</taxon>
        <taxon>Betaproteobacteria</taxon>
        <taxon>Burkholderiales</taxon>
        <taxon>Burkholderiaceae</taxon>
        <taxon>Burkholderia</taxon>
        <taxon>Burkholderia cepacia complex</taxon>
    </lineage>
</organism>
<proteinExistence type="predicted"/>
<feature type="transmembrane region" description="Helical" evidence="1">
    <location>
        <begin position="9"/>
        <end position="27"/>
    </location>
</feature>
<protein>
    <submittedName>
        <fullName evidence="2">Uncharacterized protein</fullName>
    </submittedName>
</protein>
<dbReference type="EMBL" id="QTQV01000040">
    <property type="protein sequence ID" value="RQT04283.1"/>
    <property type="molecule type" value="Genomic_DNA"/>
</dbReference>
<keyword evidence="1" id="KW-0812">Transmembrane</keyword>
<dbReference type="Proteomes" id="UP000277921">
    <property type="component" value="Unassembled WGS sequence"/>
</dbReference>
<reference evidence="2 3" key="1">
    <citation type="submission" date="2018-08" db="EMBL/GenBank/DDBJ databases">
        <title>Comparative analysis of Burkholderia isolates from Puerto Rico.</title>
        <authorList>
            <person name="Hall C."/>
            <person name="Sahl J."/>
            <person name="Wagner D."/>
        </authorList>
    </citation>
    <scope>NUCLEOTIDE SEQUENCE [LARGE SCALE GENOMIC DNA]</scope>
    <source>
        <strain evidence="2 3">Bp9025</strain>
    </source>
</reference>